<dbReference type="STRING" id="83656.B1H18_04220"/>
<dbReference type="InterPro" id="IPR017972">
    <property type="entry name" value="Cyt_P450_CS"/>
</dbReference>
<dbReference type="GO" id="GO:0020037">
    <property type="term" value="F:heme binding"/>
    <property type="evidence" value="ECO:0007669"/>
    <property type="project" value="InterPro"/>
</dbReference>
<dbReference type="RefSeq" id="WP_077964888.1">
    <property type="nucleotide sequence ID" value="NZ_CP045178.1"/>
</dbReference>
<evidence type="ECO:0000256" key="2">
    <source>
        <dbReference type="SAM" id="MobiDB-lite"/>
    </source>
</evidence>
<dbReference type="AlphaFoldDB" id="A0A1V4AEK7"/>
<evidence type="ECO:0000256" key="1">
    <source>
        <dbReference type="ARBA" id="ARBA00010617"/>
    </source>
</evidence>
<sequence length="507" mass="55800">MTTDFPRRPSPDGTTTPPPGCPAHGPTEGSGGPRRLHGPEAEADQRGLYEALRAEHGAVAPVLLHDDVPAWLVLGHAENLQVTRSPGQFSMDSRLWSGLRDGTVRPDHPLAPIFTWQPVCAFVEGTQHSRLRAAITESLKRLNSRGLRRYINRSSNELINKICEQGRGDLVSQFAEHLPMMVMTHIIGMPEEYNDRMVEAARDMIKGTETANASNAYVMDALHRLVARRKREPDEDFTTWLIEHEAGLTDKEAAEHLRVTLIAAYETTANLIANVLRMVFTDPRFRSRFGGGQMTLPEAVEQTLWDEPPFSAMLGRYAVSDSELGGQHIKAGDALLLGIAAANTDPLIRPDLEANMRGNRAHLAFGGGPHECPGQDIGRAIADVGVDALLMRLPDVRLTVEADTLEWTGSILSRHLVQLPVRFEPRPPQDVVATPRATPHPPSTEDWLVSSVPQPRPAVARAEPAGPVRQAEGNSPLPSRPPTADGEPVRNAPGRMWAHLVRWWRGY</sequence>
<evidence type="ECO:0000313" key="4">
    <source>
        <dbReference type="Proteomes" id="UP000190539"/>
    </source>
</evidence>
<gene>
    <name evidence="3" type="ORF">B1H18_04220</name>
</gene>
<dbReference type="PANTHER" id="PTHR46696">
    <property type="entry name" value="P450, PUTATIVE (EUROFUNG)-RELATED"/>
    <property type="match status" value="1"/>
</dbReference>
<feature type="region of interest" description="Disordered" evidence="2">
    <location>
        <begin position="426"/>
        <end position="491"/>
    </location>
</feature>
<feature type="compositionally biased region" description="Basic and acidic residues" evidence="2">
    <location>
        <begin position="1"/>
        <end position="10"/>
    </location>
</feature>
<dbReference type="PROSITE" id="PS00086">
    <property type="entry name" value="CYTOCHROME_P450"/>
    <property type="match status" value="1"/>
</dbReference>
<dbReference type="Proteomes" id="UP000190539">
    <property type="component" value="Unassembled WGS sequence"/>
</dbReference>
<reference evidence="3 4" key="1">
    <citation type="submission" date="2017-02" db="EMBL/GenBank/DDBJ databases">
        <title>Draft Genome Sequence of Streptomyces tsukubaensis F601, a Producer of the immunosuppressant tacrolimus FK506.</title>
        <authorList>
            <person name="Zong G."/>
            <person name="Zhong C."/>
            <person name="Fu J."/>
            <person name="Qin R."/>
            <person name="Cao G."/>
        </authorList>
    </citation>
    <scope>NUCLEOTIDE SEQUENCE [LARGE SCALE GENOMIC DNA]</scope>
    <source>
        <strain evidence="3 4">F601</strain>
    </source>
</reference>
<organism evidence="3 4">
    <name type="scientific">Streptomyces tsukubensis</name>
    <dbReference type="NCBI Taxonomy" id="83656"/>
    <lineage>
        <taxon>Bacteria</taxon>
        <taxon>Bacillati</taxon>
        <taxon>Actinomycetota</taxon>
        <taxon>Actinomycetes</taxon>
        <taxon>Kitasatosporales</taxon>
        <taxon>Streptomycetaceae</taxon>
        <taxon>Streptomyces</taxon>
    </lineage>
</organism>
<name>A0A1V4AEK7_9ACTN</name>
<dbReference type="EMBL" id="MVFC01000002">
    <property type="protein sequence ID" value="OON82248.1"/>
    <property type="molecule type" value="Genomic_DNA"/>
</dbReference>
<dbReference type="GO" id="GO:0016705">
    <property type="term" value="F:oxidoreductase activity, acting on paired donors, with incorporation or reduction of molecular oxygen"/>
    <property type="evidence" value="ECO:0007669"/>
    <property type="project" value="InterPro"/>
</dbReference>
<comment type="similarity">
    <text evidence="1">Belongs to the cytochrome P450 family.</text>
</comment>
<keyword evidence="4" id="KW-1185">Reference proteome</keyword>
<dbReference type="Gene3D" id="1.10.630.10">
    <property type="entry name" value="Cytochrome P450"/>
    <property type="match status" value="1"/>
</dbReference>
<dbReference type="PANTHER" id="PTHR46696:SF1">
    <property type="entry name" value="CYTOCHROME P450 YJIB-RELATED"/>
    <property type="match status" value="1"/>
</dbReference>
<protein>
    <submittedName>
        <fullName evidence="3">Cytochrome</fullName>
    </submittedName>
</protein>
<dbReference type="InterPro" id="IPR036396">
    <property type="entry name" value="Cyt_P450_sf"/>
</dbReference>
<evidence type="ECO:0000313" key="3">
    <source>
        <dbReference type="EMBL" id="OON82248.1"/>
    </source>
</evidence>
<proteinExistence type="inferred from homology"/>
<dbReference type="PRINTS" id="PR00359">
    <property type="entry name" value="BP450"/>
</dbReference>
<dbReference type="InterPro" id="IPR002397">
    <property type="entry name" value="Cyt_P450_B"/>
</dbReference>
<dbReference type="SUPFAM" id="SSF48264">
    <property type="entry name" value="Cytochrome P450"/>
    <property type="match status" value="1"/>
</dbReference>
<dbReference type="GO" id="GO:0004497">
    <property type="term" value="F:monooxygenase activity"/>
    <property type="evidence" value="ECO:0007669"/>
    <property type="project" value="InterPro"/>
</dbReference>
<accession>A0A1V4AEK7</accession>
<comment type="caution">
    <text evidence="3">The sequence shown here is derived from an EMBL/GenBank/DDBJ whole genome shotgun (WGS) entry which is preliminary data.</text>
</comment>
<dbReference type="GO" id="GO:0005506">
    <property type="term" value="F:iron ion binding"/>
    <property type="evidence" value="ECO:0007669"/>
    <property type="project" value="InterPro"/>
</dbReference>
<dbReference type="CDD" id="cd20623">
    <property type="entry name" value="CYP_unk"/>
    <property type="match status" value="1"/>
</dbReference>
<feature type="region of interest" description="Disordered" evidence="2">
    <location>
        <begin position="1"/>
        <end position="40"/>
    </location>
</feature>
<dbReference type="OrthoDB" id="4133219at2"/>